<name>A0A2L0EYY4_SORCE</name>
<accession>A0A2L0EYY4</accession>
<dbReference type="Proteomes" id="UP000238348">
    <property type="component" value="Chromosome"/>
</dbReference>
<dbReference type="AlphaFoldDB" id="A0A2L0EYY4"/>
<evidence type="ECO:0000313" key="2">
    <source>
        <dbReference type="Proteomes" id="UP000238348"/>
    </source>
</evidence>
<evidence type="ECO:0000313" key="1">
    <source>
        <dbReference type="EMBL" id="AUX44439.1"/>
    </source>
</evidence>
<dbReference type="OrthoDB" id="8593417at2"/>
<reference evidence="1 2" key="1">
    <citation type="submission" date="2015-09" db="EMBL/GenBank/DDBJ databases">
        <title>Sorangium comparison.</title>
        <authorList>
            <person name="Zaburannyi N."/>
            <person name="Bunk B."/>
            <person name="Overmann J."/>
            <person name="Mueller R."/>
        </authorList>
    </citation>
    <scope>NUCLEOTIDE SEQUENCE [LARGE SCALE GENOMIC DNA]</scope>
    <source>
        <strain evidence="1 2">So ce26</strain>
    </source>
</reference>
<protein>
    <submittedName>
        <fullName evidence="1">Uncharacterized protein</fullName>
    </submittedName>
</protein>
<gene>
    <name evidence="1" type="ORF">SOCE26_059030</name>
</gene>
<dbReference type="RefSeq" id="WP_159397403.1">
    <property type="nucleotide sequence ID" value="NZ_CP012673.1"/>
</dbReference>
<dbReference type="EMBL" id="CP012673">
    <property type="protein sequence ID" value="AUX44439.1"/>
    <property type="molecule type" value="Genomic_DNA"/>
</dbReference>
<organism evidence="1 2">
    <name type="scientific">Sorangium cellulosum</name>
    <name type="common">Polyangium cellulosum</name>
    <dbReference type="NCBI Taxonomy" id="56"/>
    <lineage>
        <taxon>Bacteria</taxon>
        <taxon>Pseudomonadati</taxon>
        <taxon>Myxococcota</taxon>
        <taxon>Polyangia</taxon>
        <taxon>Polyangiales</taxon>
        <taxon>Polyangiaceae</taxon>
        <taxon>Sorangium</taxon>
    </lineage>
</organism>
<proteinExistence type="predicted"/>
<sequence length="608" mass="62765">MIALPRALAPWSAALALFPREIALSLGGVVEKLSLLVGPRPHAAPEGGADDPDGLGGIGRRGAYERLLATDWALAEEAPDEFLRRAAAAELLFVERAHRSPAAARRCVALFDAGCDQLGAPRVVHLAALVLLAQRARDAGASFAWGVLQDEACALVEEVTAASVLALLGRRSARRPGEGDARRWRSALDAAGSAGAARRAGGAGGVATAETWLIGAPAAARAFAELASRRIEVEDGLDPLAPASVAVRVAGPFVAPREVHLVLPPTAVAVRLLRDPFQVAAAVPTRAAGAAMAPASNIVFGQDGKRLFLYGEHGALVTFPFPQSPRVVTPPKPRLFCPPGDQRLAGVGQAQGHRKTLVLTQGGGALFVHELSKRGGASVRSAAFVAPSGEPPPFSDLDTKLALLCPLADRLLLCCDPRGRLLCLAGSQVSALQERVLAIAQRAGEVVAITADDPPRRLTFVASRDGAALKTKEAPGPPGPRRGGCEGAVLGLAGLAALQTSPLEWAVTRFEDGADRRFSVREGDEVIGVDDLGGAAGPGLIVVDRTRTRIERVGAAGAETWVSADAPIAHASASGAGPQVAFTTTAGTLSVYSIAARALVLRAALEAR</sequence>